<dbReference type="InterPro" id="IPR045501">
    <property type="entry name" value="DUF6490"/>
</dbReference>
<sequence length="144" mass="15951">MATIKVMISGQTSLQATMRPMPFQRQPIILCQLTILGFAYLSFNSGMAIHRSQGDRGAIAFVSFSYLDLLALFYCLSRFESAEPGSALRDRLKVAVWLLTTALTVLFSYKVAAVMPAAVALVVWIMAFGTVARGFLTFFCYDKQ</sequence>
<feature type="transmembrane region" description="Helical" evidence="1">
    <location>
        <begin position="118"/>
        <end position="141"/>
    </location>
</feature>
<feature type="transmembrane region" description="Helical" evidence="1">
    <location>
        <begin position="28"/>
        <end position="50"/>
    </location>
</feature>
<feature type="transmembrane region" description="Helical" evidence="1">
    <location>
        <begin position="56"/>
        <end position="74"/>
    </location>
</feature>
<dbReference type="PANTHER" id="PTHR46610:SF3">
    <property type="entry name" value="OS01G0238200 PROTEIN"/>
    <property type="match status" value="1"/>
</dbReference>
<dbReference type="Pfam" id="PF20100">
    <property type="entry name" value="DUF6490"/>
    <property type="match status" value="1"/>
</dbReference>
<dbReference type="Proteomes" id="UP000095767">
    <property type="component" value="Unassembled WGS sequence"/>
</dbReference>
<evidence type="ECO:0000256" key="1">
    <source>
        <dbReference type="SAM" id="Phobius"/>
    </source>
</evidence>
<dbReference type="EMBL" id="LWDX02054189">
    <property type="protein sequence ID" value="OEL19250.1"/>
    <property type="molecule type" value="Genomic_DNA"/>
</dbReference>
<dbReference type="AlphaFoldDB" id="A0A1E5V275"/>
<comment type="caution">
    <text evidence="2">The sequence shown here is derived from an EMBL/GenBank/DDBJ whole genome shotgun (WGS) entry which is preliminary data.</text>
</comment>
<keyword evidence="1" id="KW-1133">Transmembrane helix</keyword>
<organism evidence="2 3">
    <name type="scientific">Dichanthelium oligosanthes</name>
    <dbReference type="NCBI Taxonomy" id="888268"/>
    <lineage>
        <taxon>Eukaryota</taxon>
        <taxon>Viridiplantae</taxon>
        <taxon>Streptophyta</taxon>
        <taxon>Embryophyta</taxon>
        <taxon>Tracheophyta</taxon>
        <taxon>Spermatophyta</taxon>
        <taxon>Magnoliopsida</taxon>
        <taxon>Liliopsida</taxon>
        <taxon>Poales</taxon>
        <taxon>Poaceae</taxon>
        <taxon>PACMAD clade</taxon>
        <taxon>Panicoideae</taxon>
        <taxon>Panicodae</taxon>
        <taxon>Paniceae</taxon>
        <taxon>Dichantheliinae</taxon>
        <taxon>Dichanthelium</taxon>
    </lineage>
</organism>
<evidence type="ECO:0000313" key="3">
    <source>
        <dbReference type="Proteomes" id="UP000095767"/>
    </source>
</evidence>
<protein>
    <submittedName>
        <fullName evidence="2">Uncharacterized protein</fullName>
    </submittedName>
</protein>
<gene>
    <name evidence="2" type="ORF">BAE44_0019731</name>
</gene>
<keyword evidence="1" id="KW-0812">Transmembrane</keyword>
<keyword evidence="1" id="KW-0472">Membrane</keyword>
<proteinExistence type="predicted"/>
<name>A0A1E5V275_9POAL</name>
<feature type="transmembrane region" description="Helical" evidence="1">
    <location>
        <begin position="94"/>
        <end position="112"/>
    </location>
</feature>
<dbReference type="OrthoDB" id="691877at2759"/>
<evidence type="ECO:0000313" key="2">
    <source>
        <dbReference type="EMBL" id="OEL19250.1"/>
    </source>
</evidence>
<accession>A0A1E5V275</accession>
<keyword evidence="3" id="KW-1185">Reference proteome</keyword>
<dbReference type="PANTHER" id="PTHR46610">
    <property type="entry name" value="OS05G0181300 PROTEIN"/>
    <property type="match status" value="1"/>
</dbReference>
<reference evidence="2 3" key="1">
    <citation type="submission" date="2016-09" db="EMBL/GenBank/DDBJ databases">
        <title>The draft genome of Dichanthelium oligosanthes: A C3 panicoid grass species.</title>
        <authorList>
            <person name="Studer A.J."/>
            <person name="Schnable J.C."/>
            <person name="Brutnell T.P."/>
        </authorList>
    </citation>
    <scope>NUCLEOTIDE SEQUENCE [LARGE SCALE GENOMIC DNA]</scope>
    <source>
        <strain evidence="3">cv. Kellogg 1175</strain>
        <tissue evidence="2">Leaf</tissue>
    </source>
</reference>